<dbReference type="AlphaFoldDB" id="A0A6M5YTE3"/>
<evidence type="ECO:0000256" key="1">
    <source>
        <dbReference type="SAM" id="Phobius"/>
    </source>
</evidence>
<feature type="transmembrane region" description="Helical" evidence="1">
    <location>
        <begin position="6"/>
        <end position="27"/>
    </location>
</feature>
<evidence type="ECO:0000313" key="2">
    <source>
        <dbReference type="EMBL" id="QJW96541.1"/>
    </source>
</evidence>
<protein>
    <submittedName>
        <fullName evidence="2">Uncharacterized protein</fullName>
    </submittedName>
</protein>
<keyword evidence="3" id="KW-1185">Reference proteome</keyword>
<name>A0A6M5YTE3_9BACT</name>
<sequence>MIVGVLLSIPVGAITVAVIAESALELFEFLGRPRSRHD</sequence>
<dbReference type="Proteomes" id="UP000503447">
    <property type="component" value="Chromosome"/>
</dbReference>
<evidence type="ECO:0000313" key="3">
    <source>
        <dbReference type="Proteomes" id="UP000503447"/>
    </source>
</evidence>
<dbReference type="KEGG" id="ftj:FTUN_4098"/>
<keyword evidence="1" id="KW-1133">Transmembrane helix</keyword>
<dbReference type="EMBL" id="CP053452">
    <property type="protein sequence ID" value="QJW96541.1"/>
    <property type="molecule type" value="Genomic_DNA"/>
</dbReference>
<keyword evidence="1" id="KW-0812">Transmembrane</keyword>
<proteinExistence type="predicted"/>
<accession>A0A6M5YTE3</accession>
<organism evidence="2 3">
    <name type="scientific">Frigoriglobus tundricola</name>
    <dbReference type="NCBI Taxonomy" id="2774151"/>
    <lineage>
        <taxon>Bacteria</taxon>
        <taxon>Pseudomonadati</taxon>
        <taxon>Planctomycetota</taxon>
        <taxon>Planctomycetia</taxon>
        <taxon>Gemmatales</taxon>
        <taxon>Gemmataceae</taxon>
        <taxon>Frigoriglobus</taxon>
    </lineage>
</organism>
<gene>
    <name evidence="2" type="ORF">FTUN_4098</name>
</gene>
<keyword evidence="1" id="KW-0472">Membrane</keyword>
<reference evidence="3" key="1">
    <citation type="submission" date="2020-05" db="EMBL/GenBank/DDBJ databases">
        <title>Frigoriglobus tundricola gen. nov., sp. nov., a psychrotolerant cellulolytic planctomycete of the family Gemmataceae with two divergent copies of 16S rRNA gene.</title>
        <authorList>
            <person name="Kulichevskaya I.S."/>
            <person name="Ivanova A.A."/>
            <person name="Naumoff D.G."/>
            <person name="Beletsky A.V."/>
            <person name="Rijpstra W.I.C."/>
            <person name="Sinninghe Damste J.S."/>
            <person name="Mardanov A.V."/>
            <person name="Ravin N.V."/>
            <person name="Dedysh S.N."/>
        </authorList>
    </citation>
    <scope>NUCLEOTIDE SEQUENCE [LARGE SCALE GENOMIC DNA]</scope>
    <source>
        <strain evidence="3">PL17</strain>
    </source>
</reference>